<keyword evidence="1" id="KW-0812">Transmembrane</keyword>
<sequence length="233" mass="24858">MVPDALSALHVAAPLTFIYLGVQIAYNGHTLCSQRAQLVRECDALQTIPSIASLPLQPETPGALMYVHFSGHITKSIEMDANLTLHGAHELVIVTASGHRVLLTDAGHLDLLRCNCDFATTNTTYEHDGTATTAWHRTVETAIAENAVVSGVWLLESVPRCGAKGDPMLAWAMVPLNDPALVGSHHALYYGDHATQLQRGDSLQSFGTLAMLTGLVFVGGGLCHLKAVGKTTK</sequence>
<name>A0A067CSS4_SAPPC</name>
<keyword evidence="1" id="KW-0472">Membrane</keyword>
<feature type="transmembrane region" description="Helical" evidence="1">
    <location>
        <begin position="206"/>
        <end position="225"/>
    </location>
</feature>
<dbReference type="KEGG" id="spar:SPRG_05537"/>
<dbReference type="Proteomes" id="UP000030745">
    <property type="component" value="Unassembled WGS sequence"/>
</dbReference>
<dbReference type="AlphaFoldDB" id="A0A067CSS4"/>
<reference evidence="2 3" key="1">
    <citation type="journal article" date="2013" name="PLoS Genet.">
        <title>Distinctive expansion of potential virulence genes in the genome of the oomycete fish pathogen Saprolegnia parasitica.</title>
        <authorList>
            <person name="Jiang R.H."/>
            <person name="de Bruijn I."/>
            <person name="Haas B.J."/>
            <person name="Belmonte R."/>
            <person name="Lobach L."/>
            <person name="Christie J."/>
            <person name="van den Ackerveken G."/>
            <person name="Bottin A."/>
            <person name="Bulone V."/>
            <person name="Diaz-Moreno S.M."/>
            <person name="Dumas B."/>
            <person name="Fan L."/>
            <person name="Gaulin E."/>
            <person name="Govers F."/>
            <person name="Grenville-Briggs L.J."/>
            <person name="Horner N.R."/>
            <person name="Levin J.Z."/>
            <person name="Mammella M."/>
            <person name="Meijer H.J."/>
            <person name="Morris P."/>
            <person name="Nusbaum C."/>
            <person name="Oome S."/>
            <person name="Phillips A.J."/>
            <person name="van Rooyen D."/>
            <person name="Rzeszutek E."/>
            <person name="Saraiva M."/>
            <person name="Secombes C.J."/>
            <person name="Seidl M.F."/>
            <person name="Snel B."/>
            <person name="Stassen J.H."/>
            <person name="Sykes S."/>
            <person name="Tripathy S."/>
            <person name="van den Berg H."/>
            <person name="Vega-Arreguin J.C."/>
            <person name="Wawra S."/>
            <person name="Young S.K."/>
            <person name="Zeng Q."/>
            <person name="Dieguez-Uribeondo J."/>
            <person name="Russ C."/>
            <person name="Tyler B.M."/>
            <person name="van West P."/>
        </authorList>
    </citation>
    <scope>NUCLEOTIDE SEQUENCE [LARGE SCALE GENOMIC DNA]</scope>
    <source>
        <strain evidence="2 3">CBS 223.65</strain>
    </source>
</reference>
<accession>A0A067CSS4</accession>
<dbReference type="GeneID" id="24127928"/>
<dbReference type="RefSeq" id="XP_012199645.1">
    <property type="nucleotide sequence ID" value="XM_012344255.1"/>
</dbReference>
<evidence type="ECO:0000313" key="2">
    <source>
        <dbReference type="EMBL" id="KDO29581.1"/>
    </source>
</evidence>
<dbReference type="EMBL" id="KK583205">
    <property type="protein sequence ID" value="KDO29581.1"/>
    <property type="molecule type" value="Genomic_DNA"/>
</dbReference>
<evidence type="ECO:0000313" key="3">
    <source>
        <dbReference type="Proteomes" id="UP000030745"/>
    </source>
</evidence>
<protein>
    <submittedName>
        <fullName evidence="2">Uncharacterized protein</fullName>
    </submittedName>
</protein>
<evidence type="ECO:0000256" key="1">
    <source>
        <dbReference type="SAM" id="Phobius"/>
    </source>
</evidence>
<keyword evidence="1" id="KW-1133">Transmembrane helix</keyword>
<gene>
    <name evidence="2" type="ORF">SPRG_05537</name>
</gene>
<dbReference type="VEuPathDB" id="FungiDB:SPRG_05537"/>
<proteinExistence type="predicted"/>
<organism evidence="2 3">
    <name type="scientific">Saprolegnia parasitica (strain CBS 223.65)</name>
    <dbReference type="NCBI Taxonomy" id="695850"/>
    <lineage>
        <taxon>Eukaryota</taxon>
        <taxon>Sar</taxon>
        <taxon>Stramenopiles</taxon>
        <taxon>Oomycota</taxon>
        <taxon>Saprolegniomycetes</taxon>
        <taxon>Saprolegniales</taxon>
        <taxon>Saprolegniaceae</taxon>
        <taxon>Saprolegnia</taxon>
    </lineage>
</organism>
<keyword evidence="3" id="KW-1185">Reference proteome</keyword>